<proteinExistence type="predicted"/>
<evidence type="ECO:0000313" key="2">
    <source>
        <dbReference type="Proteomes" id="UP000564385"/>
    </source>
</evidence>
<gene>
    <name evidence="1" type="ORF">HDF08_001029</name>
</gene>
<dbReference type="AlphaFoldDB" id="A0A852VHF7"/>
<evidence type="ECO:0000313" key="1">
    <source>
        <dbReference type="EMBL" id="NYF88962.1"/>
    </source>
</evidence>
<name>A0A852VHF7_9BACT</name>
<dbReference type="Proteomes" id="UP000564385">
    <property type="component" value="Unassembled WGS sequence"/>
</dbReference>
<reference evidence="1 2" key="1">
    <citation type="submission" date="2020-07" db="EMBL/GenBank/DDBJ databases">
        <title>Genomic Encyclopedia of Type Strains, Phase IV (KMG-V): Genome sequencing to study the core and pangenomes of soil and plant-associated prokaryotes.</title>
        <authorList>
            <person name="Whitman W."/>
        </authorList>
    </citation>
    <scope>NUCLEOTIDE SEQUENCE [LARGE SCALE GENOMIC DNA]</scope>
    <source>
        <strain evidence="1 2">M8UP22</strain>
    </source>
</reference>
<sequence length="37" mass="4536">MVRSGVLCVLLMFLRGVLEKERFWRGILLVRTWWNAW</sequence>
<comment type="caution">
    <text evidence="1">The sequence shown here is derived from an EMBL/GenBank/DDBJ whole genome shotgun (WGS) entry which is preliminary data.</text>
</comment>
<organism evidence="1 2">
    <name type="scientific">Tunturiibacter lichenicola</name>
    <dbReference type="NCBI Taxonomy" id="2051959"/>
    <lineage>
        <taxon>Bacteria</taxon>
        <taxon>Pseudomonadati</taxon>
        <taxon>Acidobacteriota</taxon>
        <taxon>Terriglobia</taxon>
        <taxon>Terriglobales</taxon>
        <taxon>Acidobacteriaceae</taxon>
        <taxon>Tunturiibacter</taxon>
    </lineage>
</organism>
<accession>A0A852VHF7</accession>
<dbReference type="EMBL" id="JACCCU010000001">
    <property type="protein sequence ID" value="NYF88962.1"/>
    <property type="molecule type" value="Genomic_DNA"/>
</dbReference>
<protein>
    <submittedName>
        <fullName evidence="1">Uncharacterized protein</fullName>
    </submittedName>
</protein>